<dbReference type="AlphaFoldDB" id="A0A1M4VCN8"/>
<keyword evidence="1" id="KW-0378">Hydrolase</keyword>
<dbReference type="RefSeq" id="WP_073270032.1">
    <property type="nucleotide sequence ID" value="NZ_FQTU01000005.1"/>
</dbReference>
<organism evidence="3 4">
    <name type="scientific">Alkalibacter saccharofermentans DSM 14828</name>
    <dbReference type="NCBI Taxonomy" id="1120975"/>
    <lineage>
        <taxon>Bacteria</taxon>
        <taxon>Bacillati</taxon>
        <taxon>Bacillota</taxon>
        <taxon>Clostridia</taxon>
        <taxon>Eubacteriales</taxon>
        <taxon>Eubacteriaceae</taxon>
        <taxon>Alkalibacter</taxon>
    </lineage>
</organism>
<dbReference type="SUPFAM" id="SSF56300">
    <property type="entry name" value="Metallo-dependent phosphatases"/>
    <property type="match status" value="1"/>
</dbReference>
<dbReference type="InterPro" id="IPR004843">
    <property type="entry name" value="Calcineurin-like_PHP"/>
</dbReference>
<name>A0A1M4VCN8_9FIRM</name>
<dbReference type="Pfam" id="PF00149">
    <property type="entry name" value="Metallophos"/>
    <property type="match status" value="1"/>
</dbReference>
<evidence type="ECO:0000313" key="3">
    <source>
        <dbReference type="EMBL" id="SHE66741.1"/>
    </source>
</evidence>
<keyword evidence="3" id="KW-0269">Exonuclease</keyword>
<feature type="domain" description="Calcineurin-like phosphoesterase" evidence="2">
    <location>
        <begin position="5"/>
        <end position="196"/>
    </location>
</feature>
<dbReference type="InterPro" id="IPR050535">
    <property type="entry name" value="DNA_Repair-Maintenance_Comp"/>
</dbReference>
<keyword evidence="3" id="KW-0540">Nuclease</keyword>
<protein>
    <submittedName>
        <fullName evidence="3">DNA repair exonuclease SbcCD nuclease subunit</fullName>
    </submittedName>
</protein>
<evidence type="ECO:0000313" key="4">
    <source>
        <dbReference type="Proteomes" id="UP000184251"/>
    </source>
</evidence>
<dbReference type="Gene3D" id="3.60.21.10">
    <property type="match status" value="1"/>
</dbReference>
<keyword evidence="4" id="KW-1185">Reference proteome</keyword>
<dbReference type="InterPro" id="IPR041796">
    <property type="entry name" value="Mre11_N"/>
</dbReference>
<evidence type="ECO:0000259" key="2">
    <source>
        <dbReference type="Pfam" id="PF00149"/>
    </source>
</evidence>
<dbReference type="InterPro" id="IPR029052">
    <property type="entry name" value="Metallo-depent_PP-like"/>
</dbReference>
<reference evidence="3 4" key="1">
    <citation type="submission" date="2016-11" db="EMBL/GenBank/DDBJ databases">
        <authorList>
            <person name="Jaros S."/>
            <person name="Januszkiewicz K."/>
            <person name="Wedrychowicz H."/>
        </authorList>
    </citation>
    <scope>NUCLEOTIDE SEQUENCE [LARGE SCALE GENOMIC DNA]</scope>
    <source>
        <strain evidence="3 4">DSM 14828</strain>
    </source>
</reference>
<dbReference type="Proteomes" id="UP000184251">
    <property type="component" value="Unassembled WGS sequence"/>
</dbReference>
<evidence type="ECO:0000256" key="1">
    <source>
        <dbReference type="ARBA" id="ARBA00022801"/>
    </source>
</evidence>
<sequence>MSRYKFIHTGDLHLGCGLKTSGLPESVREDLRVDVWKALDVIINYCRDKKTDFLFIAGDLFEHDLFKMSDLKMLASYFNSLKDTKIFVSPGNHDALGGLMSYTAVDWPENTYIFSGEKIEEVKVDDWLSVWGYGWNGEYLKELHPLIGAMPDVFRTNVLILHGDAIDSESPYLPVKNDLEYLNKFDYVAMGHIHKPIQQSHKIKYSGSPLSLSFKDEGKRGVIKGDLAKGEVTTEFLPLEFRQFHVESIEIQPEEDYVQICDKIKKLSVNKNRDLFRITLTGIINADVDLDMVRQGVTDSFYHVEIIDSSIKDYDLESLYAQNENNIIGRFIKEMALLDLNDITNRQALYHGLEALLQERQP</sequence>
<dbReference type="STRING" id="1120975.SAMN02746064_00948"/>
<dbReference type="EMBL" id="FQTU01000005">
    <property type="protein sequence ID" value="SHE66741.1"/>
    <property type="molecule type" value="Genomic_DNA"/>
</dbReference>
<dbReference type="GO" id="GO:0004527">
    <property type="term" value="F:exonuclease activity"/>
    <property type="evidence" value="ECO:0007669"/>
    <property type="project" value="UniProtKB-KW"/>
</dbReference>
<dbReference type="OrthoDB" id="9773856at2"/>
<dbReference type="PANTHER" id="PTHR30337">
    <property type="entry name" value="COMPONENT OF ATP-DEPENDENT DSDNA EXONUCLEASE"/>
    <property type="match status" value="1"/>
</dbReference>
<proteinExistence type="predicted"/>
<dbReference type="CDD" id="cd00840">
    <property type="entry name" value="MPP_Mre11_N"/>
    <property type="match status" value="1"/>
</dbReference>
<gene>
    <name evidence="3" type="ORF">SAMN02746064_00948</name>
</gene>
<accession>A0A1M4VCN8</accession>